<dbReference type="Gene3D" id="3.10.20.70">
    <property type="entry name" value="Glutamine synthetase, N-terminal domain"/>
    <property type="match status" value="1"/>
</dbReference>
<dbReference type="AlphaFoldDB" id="A0A8B8EHA6"/>
<dbReference type="InterPro" id="IPR036651">
    <property type="entry name" value="Gln_synt_N_sf"/>
</dbReference>
<dbReference type="GO" id="GO:0005737">
    <property type="term" value="C:cytoplasm"/>
    <property type="evidence" value="ECO:0007669"/>
    <property type="project" value="UniProtKB-SubCell"/>
</dbReference>
<keyword evidence="7" id="KW-0067">ATP-binding</keyword>
<evidence type="ECO:0000256" key="5">
    <source>
        <dbReference type="ARBA" id="ARBA00022598"/>
    </source>
</evidence>
<dbReference type="SUPFAM" id="SSF55931">
    <property type="entry name" value="Glutamine synthetase/guanido kinase"/>
    <property type="match status" value="1"/>
</dbReference>
<evidence type="ECO:0000313" key="12">
    <source>
        <dbReference type="RefSeq" id="XP_022338848.1"/>
    </source>
</evidence>
<evidence type="ECO:0000256" key="1">
    <source>
        <dbReference type="ARBA" id="ARBA00004496"/>
    </source>
</evidence>
<evidence type="ECO:0000256" key="4">
    <source>
        <dbReference type="ARBA" id="ARBA00022490"/>
    </source>
</evidence>
<reference evidence="12 13" key="1">
    <citation type="submission" date="2025-04" db="UniProtKB">
        <authorList>
            <consortium name="RefSeq"/>
        </authorList>
    </citation>
    <scope>IDENTIFICATION</scope>
    <source>
        <tissue evidence="12 13">Whole sample</tissue>
    </source>
</reference>
<dbReference type="PANTHER" id="PTHR20852:SF57">
    <property type="entry name" value="GLUTAMINE SYNTHETASE 2 CYTOPLASMIC"/>
    <property type="match status" value="1"/>
</dbReference>
<proteinExistence type="inferred from homology"/>
<dbReference type="SMART" id="SM01230">
    <property type="entry name" value="Gln-synt_C"/>
    <property type="match status" value="1"/>
</dbReference>
<dbReference type="Proteomes" id="UP000694844">
    <property type="component" value="Chromosome 5"/>
</dbReference>
<keyword evidence="11" id="KW-1185">Reference proteome</keyword>
<gene>
    <name evidence="12 13" type="primary">LOC111134252</name>
</gene>
<dbReference type="Pfam" id="PF00120">
    <property type="entry name" value="Gln-synt_C"/>
    <property type="match status" value="1"/>
</dbReference>
<dbReference type="FunFam" id="3.30.590.10:FF:000011">
    <property type="entry name" value="Glutamine synthetase"/>
    <property type="match status" value="1"/>
</dbReference>
<protein>
    <recommendedName>
        <fullName evidence="3">glutamine synthetase</fullName>
        <ecNumber evidence="3">6.3.1.2</ecNumber>
    </recommendedName>
</protein>
<comment type="similarity">
    <text evidence="2 8 9">Belongs to the glutamine synthetase family.</text>
</comment>
<accession>A0A8B8EHA6</accession>
<dbReference type="PANTHER" id="PTHR20852">
    <property type="entry name" value="GLUTAMINE SYNTHETASE"/>
    <property type="match status" value="1"/>
</dbReference>
<dbReference type="PROSITE" id="PS51987">
    <property type="entry name" value="GS_CATALYTIC"/>
    <property type="match status" value="1"/>
</dbReference>
<keyword evidence="5" id="KW-0436">Ligase</keyword>
<feature type="domain" description="GS catalytic" evidence="10">
    <location>
        <begin position="110"/>
        <end position="402"/>
    </location>
</feature>
<dbReference type="EC" id="6.3.1.2" evidence="3"/>
<dbReference type="InterPro" id="IPR014746">
    <property type="entry name" value="Gln_synth/guanido_kin_cat_dom"/>
</dbReference>
<dbReference type="GeneID" id="111134252"/>
<keyword evidence="6" id="KW-0547">Nucleotide-binding</keyword>
<evidence type="ECO:0000259" key="10">
    <source>
        <dbReference type="PROSITE" id="PS51987"/>
    </source>
</evidence>
<evidence type="ECO:0000256" key="8">
    <source>
        <dbReference type="PROSITE-ProRule" id="PRU01331"/>
    </source>
</evidence>
<organism evidence="11 12">
    <name type="scientific">Crassostrea virginica</name>
    <name type="common">Eastern oyster</name>
    <dbReference type="NCBI Taxonomy" id="6565"/>
    <lineage>
        <taxon>Eukaryota</taxon>
        <taxon>Metazoa</taxon>
        <taxon>Spiralia</taxon>
        <taxon>Lophotrochozoa</taxon>
        <taxon>Mollusca</taxon>
        <taxon>Bivalvia</taxon>
        <taxon>Autobranchia</taxon>
        <taxon>Pteriomorphia</taxon>
        <taxon>Ostreida</taxon>
        <taxon>Ostreoidea</taxon>
        <taxon>Ostreidae</taxon>
        <taxon>Crassostrea</taxon>
    </lineage>
</organism>
<evidence type="ECO:0000313" key="13">
    <source>
        <dbReference type="RefSeq" id="XP_022338849.1"/>
    </source>
</evidence>
<sequence length="402" mass="45869">METNSKLQFVCSPDTPSSSKRVILEYVFANHTNYQFWSKVKVVDKEPETIEDCPVWDSYMWNSINQKDTDLFDMITKPVAMFENPFLKSPHKLILCDMWKTKDEPAGINTRVECLKTMERLKYDPVTGHSPKDPHDPWFGIEQEYVVTRSDNFPVSYDPKDNDYATLILYCSIGHDHDRNVGLERDLSMKHLQACIYAGVNVCGCVRENGPSQWEYQVGPCLGVAVGDHLQMSRFILLRLAEQYGLRITFKSVPVHGEAFCSGGHLNFSVRKMREKGGIKFINHAIHVLAKSDPIPLLKLYDQTLEHDNVERLTNTSGHWHPRQDDFLVEGDKKEFTTIRVPPLVTAEGRGYLEDRRPPSSLDPYAASAGLVRACIFGDFLRPGNDSLKDLSVWDKDPSELK</sequence>
<evidence type="ECO:0000256" key="2">
    <source>
        <dbReference type="ARBA" id="ARBA00009897"/>
    </source>
</evidence>
<evidence type="ECO:0000256" key="9">
    <source>
        <dbReference type="RuleBase" id="RU000384"/>
    </source>
</evidence>
<dbReference type="InterPro" id="IPR050292">
    <property type="entry name" value="Glutamine_Synthetase"/>
</dbReference>
<dbReference type="KEGG" id="cvn:111134252"/>
<keyword evidence="4" id="KW-0963">Cytoplasm</keyword>
<dbReference type="GO" id="GO:0005524">
    <property type="term" value="F:ATP binding"/>
    <property type="evidence" value="ECO:0007669"/>
    <property type="project" value="UniProtKB-KW"/>
</dbReference>
<evidence type="ECO:0000313" key="11">
    <source>
        <dbReference type="Proteomes" id="UP000694844"/>
    </source>
</evidence>
<dbReference type="RefSeq" id="XP_022338849.1">
    <property type="nucleotide sequence ID" value="XM_022483141.1"/>
</dbReference>
<evidence type="ECO:0000256" key="7">
    <source>
        <dbReference type="ARBA" id="ARBA00022840"/>
    </source>
</evidence>
<dbReference type="OrthoDB" id="6041905at2759"/>
<dbReference type="Gene3D" id="3.30.590.10">
    <property type="entry name" value="Glutamine synthetase/guanido kinase, catalytic domain"/>
    <property type="match status" value="1"/>
</dbReference>
<dbReference type="GO" id="GO:0004356">
    <property type="term" value="F:glutamine synthetase activity"/>
    <property type="evidence" value="ECO:0007669"/>
    <property type="project" value="UniProtKB-EC"/>
</dbReference>
<evidence type="ECO:0000256" key="3">
    <source>
        <dbReference type="ARBA" id="ARBA00012937"/>
    </source>
</evidence>
<comment type="subcellular location">
    <subcellularLocation>
        <location evidence="1">Cytoplasm</location>
    </subcellularLocation>
</comment>
<dbReference type="InterPro" id="IPR008146">
    <property type="entry name" value="Gln_synth_cat_dom"/>
</dbReference>
<dbReference type="RefSeq" id="XP_022338848.1">
    <property type="nucleotide sequence ID" value="XM_022483140.1"/>
</dbReference>
<evidence type="ECO:0000256" key="6">
    <source>
        <dbReference type="ARBA" id="ARBA00022741"/>
    </source>
</evidence>
<name>A0A8B8EHA6_CRAVI</name>
<dbReference type="GO" id="GO:0006542">
    <property type="term" value="P:glutamine biosynthetic process"/>
    <property type="evidence" value="ECO:0007669"/>
    <property type="project" value="InterPro"/>
</dbReference>